<dbReference type="SMART" id="SM00347">
    <property type="entry name" value="HTH_MARR"/>
    <property type="match status" value="1"/>
</dbReference>
<protein>
    <submittedName>
        <fullName evidence="2">MarR family transcriptional regulator</fullName>
    </submittedName>
</protein>
<name>A0ABW5EHQ7_9GAMM</name>
<dbReference type="EMBL" id="JBHUJD010000030">
    <property type="protein sequence ID" value="MFD2312150.1"/>
    <property type="molecule type" value="Genomic_DNA"/>
</dbReference>
<comment type="caution">
    <text evidence="2">The sequence shown here is derived from an EMBL/GenBank/DDBJ whole genome shotgun (WGS) entry which is preliminary data.</text>
</comment>
<dbReference type="InterPro" id="IPR039422">
    <property type="entry name" value="MarR/SlyA-like"/>
</dbReference>
<reference evidence="3" key="1">
    <citation type="journal article" date="2019" name="Int. J. Syst. Evol. Microbiol.">
        <title>The Global Catalogue of Microorganisms (GCM) 10K type strain sequencing project: providing services to taxonomists for standard genome sequencing and annotation.</title>
        <authorList>
            <consortium name="The Broad Institute Genomics Platform"/>
            <consortium name="The Broad Institute Genome Sequencing Center for Infectious Disease"/>
            <person name="Wu L."/>
            <person name="Ma J."/>
        </authorList>
    </citation>
    <scope>NUCLEOTIDE SEQUENCE [LARGE SCALE GENOMIC DNA]</scope>
    <source>
        <strain evidence="3">KCTC 12848</strain>
    </source>
</reference>
<dbReference type="Gene3D" id="1.10.10.10">
    <property type="entry name" value="Winged helix-like DNA-binding domain superfamily/Winged helix DNA-binding domain"/>
    <property type="match status" value="1"/>
</dbReference>
<dbReference type="Pfam" id="PF12802">
    <property type="entry name" value="MarR_2"/>
    <property type="match status" value="1"/>
</dbReference>
<evidence type="ECO:0000259" key="1">
    <source>
        <dbReference type="PROSITE" id="PS50995"/>
    </source>
</evidence>
<evidence type="ECO:0000313" key="2">
    <source>
        <dbReference type="EMBL" id="MFD2312150.1"/>
    </source>
</evidence>
<dbReference type="InterPro" id="IPR036390">
    <property type="entry name" value="WH_DNA-bd_sf"/>
</dbReference>
<dbReference type="SUPFAM" id="SSF46785">
    <property type="entry name" value="Winged helix' DNA-binding domain"/>
    <property type="match status" value="1"/>
</dbReference>
<feature type="domain" description="HTH marR-type" evidence="1">
    <location>
        <begin position="28"/>
        <end position="149"/>
    </location>
</feature>
<organism evidence="2 3">
    <name type="scientific">Microbulbifer halophilus</name>
    <dbReference type="NCBI Taxonomy" id="453963"/>
    <lineage>
        <taxon>Bacteria</taxon>
        <taxon>Pseudomonadati</taxon>
        <taxon>Pseudomonadota</taxon>
        <taxon>Gammaproteobacteria</taxon>
        <taxon>Cellvibrionales</taxon>
        <taxon>Microbulbiferaceae</taxon>
        <taxon>Microbulbifer</taxon>
    </lineage>
</organism>
<keyword evidence="3" id="KW-1185">Reference proteome</keyword>
<evidence type="ECO:0000313" key="3">
    <source>
        <dbReference type="Proteomes" id="UP001597425"/>
    </source>
</evidence>
<dbReference type="InterPro" id="IPR000835">
    <property type="entry name" value="HTH_MarR-typ"/>
</dbReference>
<dbReference type="PANTHER" id="PTHR33164:SF43">
    <property type="entry name" value="HTH-TYPE TRANSCRIPTIONAL REPRESSOR YETL"/>
    <property type="match status" value="1"/>
</dbReference>
<dbReference type="Proteomes" id="UP001597425">
    <property type="component" value="Unassembled WGS sequence"/>
</dbReference>
<dbReference type="PRINTS" id="PR00598">
    <property type="entry name" value="HTHMARR"/>
</dbReference>
<gene>
    <name evidence="2" type="ORF">ACFSKX_17145</name>
</gene>
<dbReference type="PROSITE" id="PS50995">
    <property type="entry name" value="HTH_MARR_2"/>
    <property type="match status" value="1"/>
</dbReference>
<sequence>MFFLKELPSREMMERYGSRYPEMNVNAVSDALVMMRRASLLIRELEAYFARFDLSLLRFLILIIIDREPGKEALTMGEIKERVDVSKPVMTRTIKTLDSDGLVAVSHRGADRRSKLVLLTESGRRTLDKVLPGYFELIGNFMGAGDGSS</sequence>
<accession>A0ABW5EHQ7</accession>
<proteinExistence type="predicted"/>
<dbReference type="InterPro" id="IPR036388">
    <property type="entry name" value="WH-like_DNA-bd_sf"/>
</dbReference>
<dbReference type="PANTHER" id="PTHR33164">
    <property type="entry name" value="TRANSCRIPTIONAL REGULATOR, MARR FAMILY"/>
    <property type="match status" value="1"/>
</dbReference>
<dbReference type="RefSeq" id="WP_265723009.1">
    <property type="nucleotide sequence ID" value="NZ_JAPIVK010000034.1"/>
</dbReference>